<evidence type="ECO:0000256" key="2">
    <source>
        <dbReference type="ARBA" id="ARBA00023002"/>
    </source>
</evidence>
<evidence type="ECO:0000313" key="4">
    <source>
        <dbReference type="EMBL" id="GGE26320.1"/>
    </source>
</evidence>
<dbReference type="InterPro" id="IPR020843">
    <property type="entry name" value="ER"/>
</dbReference>
<dbReference type="SUPFAM" id="SSF50129">
    <property type="entry name" value="GroES-like"/>
    <property type="match status" value="1"/>
</dbReference>
<accession>A0A917A4B1</accession>
<evidence type="ECO:0000313" key="5">
    <source>
        <dbReference type="Proteomes" id="UP000612855"/>
    </source>
</evidence>
<reference evidence="5" key="1">
    <citation type="journal article" date="2019" name="Int. J. Syst. Evol. Microbiol.">
        <title>The Global Catalogue of Microorganisms (GCM) 10K type strain sequencing project: providing services to taxonomists for standard genome sequencing and annotation.</title>
        <authorList>
            <consortium name="The Broad Institute Genomics Platform"/>
            <consortium name="The Broad Institute Genome Sequencing Center for Infectious Disease"/>
            <person name="Wu L."/>
            <person name="Ma J."/>
        </authorList>
    </citation>
    <scope>NUCLEOTIDE SEQUENCE [LARGE SCALE GENOMIC DNA]</scope>
    <source>
        <strain evidence="5">CGMCC 1.12664</strain>
    </source>
</reference>
<keyword evidence="1" id="KW-0521">NADP</keyword>
<dbReference type="Gene3D" id="3.40.50.720">
    <property type="entry name" value="NAD(P)-binding Rossmann-like Domain"/>
    <property type="match status" value="1"/>
</dbReference>
<feature type="domain" description="Enoyl reductase (ER)" evidence="3">
    <location>
        <begin position="12"/>
        <end position="325"/>
    </location>
</feature>
<proteinExistence type="predicted"/>
<dbReference type="PANTHER" id="PTHR48106:SF8">
    <property type="entry name" value="OS02G0805600 PROTEIN"/>
    <property type="match status" value="1"/>
</dbReference>
<dbReference type="GO" id="GO:0016651">
    <property type="term" value="F:oxidoreductase activity, acting on NAD(P)H"/>
    <property type="evidence" value="ECO:0007669"/>
    <property type="project" value="TreeGrafter"/>
</dbReference>
<dbReference type="EMBL" id="BMFJ01000001">
    <property type="protein sequence ID" value="GGE26320.1"/>
    <property type="molecule type" value="Genomic_DNA"/>
</dbReference>
<dbReference type="RefSeq" id="WP_229737449.1">
    <property type="nucleotide sequence ID" value="NZ_BMFJ01000001.1"/>
</dbReference>
<dbReference type="Proteomes" id="UP000612855">
    <property type="component" value="Unassembled WGS sequence"/>
</dbReference>
<organism evidence="4 5">
    <name type="scientific">Primorskyibacter flagellatus</name>
    <dbReference type="NCBI Taxonomy" id="1387277"/>
    <lineage>
        <taxon>Bacteria</taxon>
        <taxon>Pseudomonadati</taxon>
        <taxon>Pseudomonadota</taxon>
        <taxon>Alphaproteobacteria</taxon>
        <taxon>Rhodobacterales</taxon>
        <taxon>Roseobacteraceae</taxon>
        <taxon>Primorskyibacter</taxon>
    </lineage>
</organism>
<evidence type="ECO:0000256" key="1">
    <source>
        <dbReference type="ARBA" id="ARBA00022857"/>
    </source>
</evidence>
<keyword evidence="5" id="KW-1185">Reference proteome</keyword>
<dbReference type="SUPFAM" id="SSF51735">
    <property type="entry name" value="NAD(P)-binding Rossmann-fold domains"/>
    <property type="match status" value="1"/>
</dbReference>
<gene>
    <name evidence="4" type="ORF">GCM10011360_13390</name>
</gene>
<dbReference type="Pfam" id="PF13602">
    <property type="entry name" value="ADH_zinc_N_2"/>
    <property type="match status" value="1"/>
</dbReference>
<dbReference type="Gene3D" id="3.90.180.10">
    <property type="entry name" value="Medium-chain alcohol dehydrogenases, catalytic domain"/>
    <property type="match status" value="1"/>
</dbReference>
<dbReference type="GO" id="GO:0070402">
    <property type="term" value="F:NADPH binding"/>
    <property type="evidence" value="ECO:0007669"/>
    <property type="project" value="TreeGrafter"/>
</dbReference>
<dbReference type="AlphaFoldDB" id="A0A917A4B1"/>
<dbReference type="InterPro" id="IPR013154">
    <property type="entry name" value="ADH-like_N"/>
</dbReference>
<dbReference type="InterPro" id="IPR011032">
    <property type="entry name" value="GroES-like_sf"/>
</dbReference>
<dbReference type="SMART" id="SM00829">
    <property type="entry name" value="PKS_ER"/>
    <property type="match status" value="1"/>
</dbReference>
<dbReference type="Pfam" id="PF08240">
    <property type="entry name" value="ADH_N"/>
    <property type="match status" value="1"/>
</dbReference>
<sequence length="328" mass="34296">MSETMMAAVQEGRGVQIREVARPVPGPREILTRNHAASLNRADLGMAAGHAHGAAGGAGSLIGLEWAGEVVATGAEVTRFRVGDRVMCGGLGGYAQYGKVDERRAMALPSSGMGWQEAATLTIALRTMHDALRLNGGLKAGESVLILGASSGVGLMGLQIARLLSASVVLGSSTTQEKRGRLAEFGATGTVDTSAPDWSAQVLDATGGRGVDLVVDMLSGPGTNETMRATAITGRIVNVGRLAGARAEFDFDLHALRRIRYIGVTFRTRSDDEVGGIISAVERDLGPALAEGKLRLPIDRVLPLSSAQEALDEMKANRHFGKIVLDCS</sequence>
<dbReference type="PANTHER" id="PTHR48106">
    <property type="entry name" value="QUINONE OXIDOREDUCTASE PIG3-RELATED"/>
    <property type="match status" value="1"/>
</dbReference>
<name>A0A917A4B1_9RHOB</name>
<dbReference type="InterPro" id="IPR036291">
    <property type="entry name" value="NAD(P)-bd_dom_sf"/>
</dbReference>
<protein>
    <submittedName>
        <fullName evidence="4">Quinone oxidoreductase</fullName>
    </submittedName>
</protein>
<keyword evidence="2" id="KW-0560">Oxidoreductase</keyword>
<comment type="caution">
    <text evidence="4">The sequence shown here is derived from an EMBL/GenBank/DDBJ whole genome shotgun (WGS) entry which is preliminary data.</text>
</comment>
<evidence type="ECO:0000259" key="3">
    <source>
        <dbReference type="SMART" id="SM00829"/>
    </source>
</evidence>